<dbReference type="AlphaFoldDB" id="A0A8D9B5Y8"/>
<evidence type="ECO:0000313" key="1">
    <source>
        <dbReference type="EMBL" id="CAG6777037.1"/>
    </source>
</evidence>
<dbReference type="EMBL" id="HBUF01604046">
    <property type="protein sequence ID" value="CAG6777037.1"/>
    <property type="molecule type" value="Transcribed_RNA"/>
</dbReference>
<accession>A0A8D9B5Y8</accession>
<sequence length="102" mass="11871">MQEMNSENPSRESQRSHRLCWDPPLKVCYSYHYEYEYGALTLFINQAGNHLPHMYHLITAELFSLHCAHCHLRSPLHFRKHSSLEQLTGKSSVNENANDCGL</sequence>
<protein>
    <submittedName>
        <fullName evidence="1">Uncharacterized protein</fullName>
    </submittedName>
</protein>
<proteinExistence type="predicted"/>
<name>A0A8D9B5Y8_9HEMI</name>
<organism evidence="1">
    <name type="scientific">Cacopsylla melanoneura</name>
    <dbReference type="NCBI Taxonomy" id="428564"/>
    <lineage>
        <taxon>Eukaryota</taxon>
        <taxon>Metazoa</taxon>
        <taxon>Ecdysozoa</taxon>
        <taxon>Arthropoda</taxon>
        <taxon>Hexapoda</taxon>
        <taxon>Insecta</taxon>
        <taxon>Pterygota</taxon>
        <taxon>Neoptera</taxon>
        <taxon>Paraneoptera</taxon>
        <taxon>Hemiptera</taxon>
        <taxon>Sternorrhyncha</taxon>
        <taxon>Psylloidea</taxon>
        <taxon>Psyllidae</taxon>
        <taxon>Psyllinae</taxon>
        <taxon>Cacopsylla</taxon>
    </lineage>
</organism>
<reference evidence="1" key="1">
    <citation type="submission" date="2021-05" db="EMBL/GenBank/DDBJ databases">
        <authorList>
            <person name="Alioto T."/>
            <person name="Alioto T."/>
            <person name="Gomez Garrido J."/>
        </authorList>
    </citation>
    <scope>NUCLEOTIDE SEQUENCE</scope>
</reference>